<feature type="domain" description="B30.2/SPRY" evidence="8">
    <location>
        <begin position="41"/>
        <end position="233"/>
    </location>
</feature>
<gene>
    <name evidence="10" type="ORF">RI129_005028</name>
</gene>
<dbReference type="SUPFAM" id="SSF158235">
    <property type="entry name" value="SOCS box-like"/>
    <property type="match status" value="1"/>
</dbReference>
<dbReference type="GO" id="GO:0035556">
    <property type="term" value="P:intracellular signal transduction"/>
    <property type="evidence" value="ECO:0007669"/>
    <property type="project" value="InterPro"/>
</dbReference>
<evidence type="ECO:0000313" key="10">
    <source>
        <dbReference type="EMBL" id="KAK5646564.1"/>
    </source>
</evidence>
<dbReference type="InterPro" id="IPR036036">
    <property type="entry name" value="SOCS_box-like_dom_sf"/>
</dbReference>
<dbReference type="AlphaFoldDB" id="A0AAN7VML9"/>
<dbReference type="PANTHER" id="PTHR12245">
    <property type="entry name" value="SPRY DOMAIN CONTAINING SOCS BOX PROTEIN"/>
    <property type="match status" value="1"/>
</dbReference>
<dbReference type="GO" id="GO:0005737">
    <property type="term" value="C:cytoplasm"/>
    <property type="evidence" value="ECO:0007669"/>
    <property type="project" value="UniProtKB-SubCell"/>
</dbReference>
<evidence type="ECO:0000313" key="11">
    <source>
        <dbReference type="Proteomes" id="UP001329430"/>
    </source>
</evidence>
<keyword evidence="11" id="KW-1185">Reference proteome</keyword>
<reference evidence="10 11" key="1">
    <citation type="journal article" date="2024" name="Insects">
        <title>An Improved Chromosome-Level Genome Assembly of the Firefly Pyrocoelia pectoralis.</title>
        <authorList>
            <person name="Fu X."/>
            <person name="Meyer-Rochow V.B."/>
            <person name="Ballantyne L."/>
            <person name="Zhu X."/>
        </authorList>
    </citation>
    <scope>NUCLEOTIDE SEQUENCE [LARGE SCALE GENOMIC DNA]</scope>
    <source>
        <strain evidence="10">XCY_ONT2</strain>
    </source>
</reference>
<dbReference type="Pfam" id="PF07525">
    <property type="entry name" value="SOCS_box"/>
    <property type="match status" value="1"/>
</dbReference>
<evidence type="ECO:0000256" key="4">
    <source>
        <dbReference type="ARBA" id="ARBA00014684"/>
    </source>
</evidence>
<dbReference type="EMBL" id="JAVRBK010000003">
    <property type="protein sequence ID" value="KAK5646564.1"/>
    <property type="molecule type" value="Genomic_DNA"/>
</dbReference>
<dbReference type="InterPro" id="IPR043136">
    <property type="entry name" value="B30.2/SPRY_sf"/>
</dbReference>
<dbReference type="InterPro" id="IPR003877">
    <property type="entry name" value="SPRY_dom"/>
</dbReference>
<feature type="region of interest" description="Disordered" evidence="7">
    <location>
        <begin position="1"/>
        <end position="33"/>
    </location>
</feature>
<dbReference type="InterPro" id="IPR035754">
    <property type="entry name" value="SPRY_SPSB3"/>
</dbReference>
<dbReference type="Gene3D" id="2.60.120.920">
    <property type="match status" value="1"/>
</dbReference>
<keyword evidence="5" id="KW-0963">Cytoplasm</keyword>
<comment type="subcellular location">
    <subcellularLocation>
        <location evidence="2">Cytoplasm</location>
    </subcellularLocation>
    <subcellularLocation>
        <location evidence="1">Nucleus</location>
    </subcellularLocation>
</comment>
<feature type="domain" description="SOCS box" evidence="9">
    <location>
        <begin position="235"/>
        <end position="273"/>
    </location>
</feature>
<proteinExistence type="inferred from homology"/>
<evidence type="ECO:0000256" key="6">
    <source>
        <dbReference type="ARBA" id="ARBA00023242"/>
    </source>
</evidence>
<dbReference type="PROSITE" id="PS50225">
    <property type="entry name" value="SOCS"/>
    <property type="match status" value="1"/>
</dbReference>
<evidence type="ECO:0000256" key="7">
    <source>
        <dbReference type="SAM" id="MobiDB-lite"/>
    </source>
</evidence>
<organism evidence="10 11">
    <name type="scientific">Pyrocoelia pectoralis</name>
    <dbReference type="NCBI Taxonomy" id="417401"/>
    <lineage>
        <taxon>Eukaryota</taxon>
        <taxon>Metazoa</taxon>
        <taxon>Ecdysozoa</taxon>
        <taxon>Arthropoda</taxon>
        <taxon>Hexapoda</taxon>
        <taxon>Insecta</taxon>
        <taxon>Pterygota</taxon>
        <taxon>Neoptera</taxon>
        <taxon>Endopterygota</taxon>
        <taxon>Coleoptera</taxon>
        <taxon>Polyphaga</taxon>
        <taxon>Elateriformia</taxon>
        <taxon>Elateroidea</taxon>
        <taxon>Lampyridae</taxon>
        <taxon>Lampyrinae</taxon>
        <taxon>Pyrocoelia</taxon>
    </lineage>
</organism>
<accession>A0AAN7VML9</accession>
<dbReference type="GO" id="GO:0043161">
    <property type="term" value="P:proteasome-mediated ubiquitin-dependent protein catabolic process"/>
    <property type="evidence" value="ECO:0007669"/>
    <property type="project" value="TreeGrafter"/>
</dbReference>
<dbReference type="Pfam" id="PF00622">
    <property type="entry name" value="SPRY"/>
    <property type="match status" value="1"/>
</dbReference>
<comment type="caution">
    <text evidence="10">The sequence shown here is derived from an EMBL/GenBank/DDBJ whole genome shotgun (WGS) entry which is preliminary data.</text>
</comment>
<dbReference type="PROSITE" id="PS50188">
    <property type="entry name" value="B302_SPRY"/>
    <property type="match status" value="1"/>
</dbReference>
<evidence type="ECO:0000259" key="9">
    <source>
        <dbReference type="PROSITE" id="PS50225"/>
    </source>
</evidence>
<dbReference type="FunFam" id="2.60.120.920:FF:000078">
    <property type="entry name" value="GD12021"/>
    <property type="match status" value="1"/>
</dbReference>
<name>A0AAN7VML9_9COLE</name>
<dbReference type="InterPro" id="IPR001496">
    <property type="entry name" value="SOCS_box"/>
</dbReference>
<evidence type="ECO:0000256" key="5">
    <source>
        <dbReference type="ARBA" id="ARBA00022490"/>
    </source>
</evidence>
<evidence type="ECO:0000256" key="2">
    <source>
        <dbReference type="ARBA" id="ARBA00004496"/>
    </source>
</evidence>
<dbReference type="InterPro" id="IPR050672">
    <property type="entry name" value="FBXO45-Fsn/SPSB_families"/>
</dbReference>
<keyword evidence="6" id="KW-0539">Nucleus</keyword>
<evidence type="ECO:0000256" key="3">
    <source>
        <dbReference type="ARBA" id="ARBA00010910"/>
    </source>
</evidence>
<dbReference type="SMART" id="SM00449">
    <property type="entry name" value="SPRY"/>
    <property type="match status" value="1"/>
</dbReference>
<dbReference type="SUPFAM" id="SSF49899">
    <property type="entry name" value="Concanavalin A-like lectins/glucanases"/>
    <property type="match status" value="1"/>
</dbReference>
<dbReference type="InterPro" id="IPR001870">
    <property type="entry name" value="B30.2/SPRY"/>
</dbReference>
<dbReference type="CDD" id="cd12876">
    <property type="entry name" value="SPRY_SOCS3"/>
    <property type="match status" value="1"/>
</dbReference>
<dbReference type="GO" id="GO:0005634">
    <property type="term" value="C:nucleus"/>
    <property type="evidence" value="ECO:0007669"/>
    <property type="project" value="UniProtKB-SubCell"/>
</dbReference>
<dbReference type="GO" id="GO:0019005">
    <property type="term" value="C:SCF ubiquitin ligase complex"/>
    <property type="evidence" value="ECO:0007669"/>
    <property type="project" value="TreeGrafter"/>
</dbReference>
<evidence type="ECO:0000256" key="1">
    <source>
        <dbReference type="ARBA" id="ARBA00004123"/>
    </source>
</evidence>
<comment type="similarity">
    <text evidence="3">Belongs to the SPSB family.</text>
</comment>
<dbReference type="Proteomes" id="UP001329430">
    <property type="component" value="Chromosome 3"/>
</dbReference>
<protein>
    <recommendedName>
        <fullName evidence="4">SPRY domain-containing SOCS box protein 3</fullName>
    </recommendedName>
</protein>
<evidence type="ECO:0000259" key="8">
    <source>
        <dbReference type="PROSITE" id="PS50188"/>
    </source>
</evidence>
<dbReference type="InterPro" id="IPR013320">
    <property type="entry name" value="ConA-like_dom_sf"/>
</dbReference>
<sequence>MTSVQQSPRNVSRGRRRERVNTNQRRCDRSSDSQLQIFKTTDMEDEKYEPHPLIHGCDDSWTWNRREKSREVTLYGNSFNIAHFHPNWSSGTAGVKGTRVLNNGKYFWELHLSQRIFGTSMMFGIATKDARLHADSFTNLLGEDYNGWGLSHKGLLWHGGTWYHYTRPFRENEATVIGILFDGVDGTLTYYKDGKCLGIAFRGLHEIKKSLYPMVCSTAAKTEMMLSGMKRDFVNLQDRCRAIILKCVIDKVSIDELMIPPRIKNYLKEGINEIRMQPFQPISENEYLLAT</sequence>
<dbReference type="PANTHER" id="PTHR12245:SF12">
    <property type="entry name" value="SPRY DOMAIN-CONTAINING SOCS BOX PROTEIN 3"/>
    <property type="match status" value="1"/>
</dbReference>